<evidence type="ECO:0000256" key="1">
    <source>
        <dbReference type="SAM" id="MobiDB-lite"/>
    </source>
</evidence>
<gene>
    <name evidence="2" type="primary">Necator_chrII.g4745</name>
    <name evidence="3" type="synonym">Necator_chrII.g4750</name>
    <name evidence="2" type="ORF">RB195_016953</name>
    <name evidence="3" type="ORF">RB195_016958</name>
</gene>
<protein>
    <submittedName>
        <fullName evidence="2">Uncharacterized protein</fullName>
    </submittedName>
</protein>
<sequence length="75" mass="8601">MEDPPRQKLLLKENAVPVSNKKRKVRYDFVPDLDAEIGWLVAEEMIFPTEHSDGAYRCSDEKADKSACMKTSQQD</sequence>
<proteinExistence type="predicted"/>
<name>A0ABR1C4D9_NECAM</name>
<evidence type="ECO:0000313" key="3">
    <source>
        <dbReference type="EMBL" id="KAK6732894.1"/>
    </source>
</evidence>
<feature type="compositionally biased region" description="Basic and acidic residues" evidence="1">
    <location>
        <begin position="53"/>
        <end position="67"/>
    </location>
</feature>
<dbReference type="EMBL" id="JAVFWL010000002">
    <property type="protein sequence ID" value="KAK6732894.1"/>
    <property type="molecule type" value="Genomic_DNA"/>
</dbReference>
<feature type="region of interest" description="Disordered" evidence="1">
    <location>
        <begin position="53"/>
        <end position="75"/>
    </location>
</feature>
<evidence type="ECO:0000313" key="4">
    <source>
        <dbReference type="Proteomes" id="UP001303046"/>
    </source>
</evidence>
<comment type="caution">
    <text evidence="2">The sequence shown here is derived from an EMBL/GenBank/DDBJ whole genome shotgun (WGS) entry which is preliminary data.</text>
</comment>
<dbReference type="Proteomes" id="UP001303046">
    <property type="component" value="Unassembled WGS sequence"/>
</dbReference>
<accession>A0ABR1C4D9</accession>
<evidence type="ECO:0000313" key="2">
    <source>
        <dbReference type="EMBL" id="KAK6732886.1"/>
    </source>
</evidence>
<reference evidence="2 4" key="1">
    <citation type="submission" date="2023-08" db="EMBL/GenBank/DDBJ databases">
        <title>A Necator americanus chromosomal reference genome.</title>
        <authorList>
            <person name="Ilik V."/>
            <person name="Petrzelkova K.J."/>
            <person name="Pardy F."/>
            <person name="Fuh T."/>
            <person name="Niatou-Singa F.S."/>
            <person name="Gouil Q."/>
            <person name="Baker L."/>
            <person name="Ritchie M.E."/>
            <person name="Jex A.R."/>
            <person name="Gazzola D."/>
            <person name="Li H."/>
            <person name="Toshio Fujiwara R."/>
            <person name="Zhan B."/>
            <person name="Aroian R.V."/>
            <person name="Pafco B."/>
            <person name="Schwarz E.M."/>
        </authorList>
    </citation>
    <scope>NUCLEOTIDE SEQUENCE [LARGE SCALE GENOMIC DNA]</scope>
    <source>
        <strain evidence="2 4">Aroian</strain>
        <tissue evidence="2">Whole animal</tissue>
    </source>
</reference>
<dbReference type="EMBL" id="JAVFWL010000002">
    <property type="protein sequence ID" value="KAK6732886.1"/>
    <property type="molecule type" value="Genomic_DNA"/>
</dbReference>
<organism evidence="2 4">
    <name type="scientific">Necator americanus</name>
    <name type="common">Human hookworm</name>
    <dbReference type="NCBI Taxonomy" id="51031"/>
    <lineage>
        <taxon>Eukaryota</taxon>
        <taxon>Metazoa</taxon>
        <taxon>Ecdysozoa</taxon>
        <taxon>Nematoda</taxon>
        <taxon>Chromadorea</taxon>
        <taxon>Rhabditida</taxon>
        <taxon>Rhabditina</taxon>
        <taxon>Rhabditomorpha</taxon>
        <taxon>Strongyloidea</taxon>
        <taxon>Ancylostomatidae</taxon>
        <taxon>Bunostominae</taxon>
        <taxon>Necator</taxon>
    </lineage>
</organism>
<keyword evidence="4" id="KW-1185">Reference proteome</keyword>